<dbReference type="SUPFAM" id="SSF57701">
    <property type="entry name" value="Zn2/Cys6 DNA-binding domain"/>
    <property type="match status" value="1"/>
</dbReference>
<dbReference type="Gene3D" id="4.10.240.10">
    <property type="entry name" value="Zn(2)-C6 fungal-type DNA-binding domain"/>
    <property type="match status" value="1"/>
</dbReference>
<name>A0ABZ2ANY5_9TREE</name>
<keyword evidence="4" id="KW-1185">Reference proteome</keyword>
<feature type="domain" description="Zn(2)-C6 fungal-type" evidence="2">
    <location>
        <begin position="215"/>
        <end position="246"/>
    </location>
</feature>
<sequence>MSTSTEDLSSFFFSPSTVAPDSAVAPSDLFFIPTQLQNTEFNTQPWSISSNELPATEPDALAGDGDDFVSYFANLFGNENDADSVGQIDNQQGDWRPPVNNHNIHTEEPHELFGQRRIDEFIRWGFNISVPDACLPPIAPALVPVTPATQAYLTILSKPSFPETSKAPSKPRRTSSSPKAPRIPKSPSKKRSLKDALFGPRVVSSSGPKTRGAISCLACRDRKKPCDGVYQFKCERCISHGSCCQWAETGRGVKLGRKQRDEYIRFIVAQGEQLGLREETTMTVDPMKAPKLPLDFQRDLSSFSSTSSGLGLSTSSAYSSLESLVLQTPDATDMDLTNSTAKVESSKEYLDLNQFSWPATPDHVVQGKPLGMTKAWEVKTPIPWMGLARNRVLMQRSKNWKA</sequence>
<evidence type="ECO:0000313" key="3">
    <source>
        <dbReference type="EMBL" id="WVO20248.1"/>
    </source>
</evidence>
<dbReference type="Proteomes" id="UP001432216">
    <property type="component" value="Chromosome 2"/>
</dbReference>
<evidence type="ECO:0000259" key="2">
    <source>
        <dbReference type="PROSITE" id="PS50048"/>
    </source>
</evidence>
<accession>A0ABZ2ANY5</accession>
<dbReference type="CDD" id="cd00067">
    <property type="entry name" value="GAL4"/>
    <property type="match status" value="1"/>
</dbReference>
<dbReference type="PROSITE" id="PS00463">
    <property type="entry name" value="ZN2_CY6_FUNGAL_1"/>
    <property type="match status" value="1"/>
</dbReference>
<proteinExistence type="predicted"/>
<dbReference type="InterPro" id="IPR001138">
    <property type="entry name" value="Zn2Cys6_DnaBD"/>
</dbReference>
<gene>
    <name evidence="3" type="ORF">IAS62_001541</name>
</gene>
<reference evidence="3 4" key="1">
    <citation type="submission" date="2024-01" db="EMBL/GenBank/DDBJ databases">
        <title>Comparative genomics of Cryptococcus and Kwoniella reveals pathogenesis evolution and contrasting modes of karyotype evolution via chromosome fusion or intercentromeric recombination.</title>
        <authorList>
            <person name="Coelho M.A."/>
            <person name="David-Palma M."/>
            <person name="Shea T."/>
            <person name="Bowers K."/>
            <person name="McGinley-Smith S."/>
            <person name="Mohammad A.W."/>
            <person name="Gnirke A."/>
            <person name="Yurkov A.M."/>
            <person name="Nowrousian M."/>
            <person name="Sun S."/>
            <person name="Cuomo C.A."/>
            <person name="Heitman J."/>
        </authorList>
    </citation>
    <scope>NUCLEOTIDE SEQUENCE [LARGE SCALE GENOMIC DNA]</scope>
    <source>
        <strain evidence="3 4">7685027</strain>
    </source>
</reference>
<organism evidence="3 4">
    <name type="scientific">Cryptococcus decagattii</name>
    <dbReference type="NCBI Taxonomy" id="1859122"/>
    <lineage>
        <taxon>Eukaryota</taxon>
        <taxon>Fungi</taxon>
        <taxon>Dikarya</taxon>
        <taxon>Basidiomycota</taxon>
        <taxon>Agaricomycotina</taxon>
        <taxon>Tremellomycetes</taxon>
        <taxon>Tremellales</taxon>
        <taxon>Cryptococcaceae</taxon>
        <taxon>Cryptococcus</taxon>
        <taxon>Cryptococcus gattii species complex</taxon>
    </lineage>
</organism>
<evidence type="ECO:0000256" key="1">
    <source>
        <dbReference type="SAM" id="MobiDB-lite"/>
    </source>
</evidence>
<dbReference type="GeneID" id="89988316"/>
<dbReference type="PROSITE" id="PS50048">
    <property type="entry name" value="ZN2_CY6_FUNGAL_2"/>
    <property type="match status" value="1"/>
</dbReference>
<dbReference type="InterPro" id="IPR036864">
    <property type="entry name" value="Zn2-C6_fun-type_DNA-bd_sf"/>
</dbReference>
<evidence type="ECO:0000313" key="4">
    <source>
        <dbReference type="Proteomes" id="UP001432216"/>
    </source>
</evidence>
<dbReference type="RefSeq" id="XP_064719488.1">
    <property type="nucleotide sequence ID" value="XM_064863416.1"/>
</dbReference>
<dbReference type="EMBL" id="CP143807">
    <property type="protein sequence ID" value="WVO20248.1"/>
    <property type="molecule type" value="Genomic_DNA"/>
</dbReference>
<protein>
    <recommendedName>
        <fullName evidence="2">Zn(2)-C6 fungal-type domain-containing protein</fullName>
    </recommendedName>
</protein>
<feature type="region of interest" description="Disordered" evidence="1">
    <location>
        <begin position="161"/>
        <end position="210"/>
    </location>
</feature>